<evidence type="ECO:0000313" key="7">
    <source>
        <dbReference type="Proteomes" id="UP000294003"/>
    </source>
</evidence>
<name>A0ABY0GWX0_9PEZI</name>
<feature type="region of interest" description="Disordered" evidence="4">
    <location>
        <begin position="978"/>
        <end position="1005"/>
    </location>
</feature>
<feature type="domain" description="GAR" evidence="5">
    <location>
        <begin position="769"/>
        <end position="845"/>
    </location>
</feature>
<feature type="compositionally biased region" description="Low complexity" evidence="4">
    <location>
        <begin position="751"/>
        <end position="767"/>
    </location>
</feature>
<sequence>MDEPRIHSPRATPPSDGRDTFRRHLRSSSQSPSRQRRRGDDLLARLTPASAVEALRAPTGALKLCMEQASASERSFAHRTAIASQKIHGWVYELSHWLWPTEGGSAGFETPPAKRRKLLQPEISSNNHKGKLADIILYYGSLSADDVALYEKRVEEIQEDMEALGLEEIKSHVLRNHIIPLSRPGTPFSDASTMSWTKMEDLTAVVTAITVQALPKLARLSRLLNVWSIRLLVLRKVPSLLTILTDAEVALRSGWNAIQPTMHKSEGSSGAEKAAGNDKVPTVTRKDFEVMKLVLQQKITKVGHEIDSMLDVLEGMEDTLPKDWLERLEILERDYAQWEITAEQQVQKDELSKAYATGSQNVATQPQTPPKIQVHGPKSETGSSGASDRDLSTSSLARDANNRVIASHNRLAEQLAERSEYGAVKILVDEPNGDLGRSGSKMIDLTELAAHQRDIDSGVVVKNPSLDYDGTQGGRPVMTIMDNEDLSDSDLELPQPSSRAGPYNGTSDVHADADAKSNPILSELDRNVVRGSPVKKSLKLMDVSASRKLSSHQELEHSVLEAVDEEVEEEEDEQELPPARLGLRKSSHMSMVSTVLRSSPGRFFDRSDEEGSIDLELPRLPDPDDPFSSDAFSPPSSPPLRYRRSTTSISFKDQPEVIPLPEEGTTRPRGLLDPPEIFDPDVSFEIESQHSSPGRPSTANEEDRRLQRQIGEILQSVPLKIRLNNKASAINLNPPDFQLPTRSRAKTTDNSRGSTSSVSSRAGTPSTLSRSATPSYMLAPARSQGSRPKSSSQEIKVYHLQRSTGEPPIKLFIRAVGEHGERVMVRVGGGWSDLGEYLRDYATHHIRKSRGEGKVEVTDLPTVAHGHAGSSPLERPSSASDNPVSPLSIRKTRRSQGEDSLPRFPKTPLPFAKKPGVDTPNYTPNSEISVRSRASSKADWDEETSALGLAGPKPKKVEMSEESRAWIESVKEKVRIASSDRTISDPSKFGEMGKVGGTKRLYRKN</sequence>
<dbReference type="InterPro" id="IPR003108">
    <property type="entry name" value="GAR_dom"/>
</dbReference>
<dbReference type="EMBL" id="QJNS01000332">
    <property type="protein sequence ID" value="RYO79366.1"/>
    <property type="molecule type" value="Genomic_DNA"/>
</dbReference>
<feature type="compositionally biased region" description="Polar residues" evidence="4">
    <location>
        <begin position="380"/>
        <end position="395"/>
    </location>
</feature>
<feature type="region of interest" description="Disordered" evidence="4">
    <location>
        <begin position="1"/>
        <end position="40"/>
    </location>
</feature>
<dbReference type="PROSITE" id="PS51460">
    <property type="entry name" value="GAR"/>
    <property type="match status" value="1"/>
</dbReference>
<proteinExistence type="predicted"/>
<keyword evidence="2" id="KW-0963">Cytoplasm</keyword>
<dbReference type="SUPFAM" id="SSF143575">
    <property type="entry name" value="GAS2 domain-like"/>
    <property type="match status" value="1"/>
</dbReference>
<feature type="compositionally biased region" description="Polar residues" evidence="4">
    <location>
        <begin position="357"/>
        <end position="366"/>
    </location>
</feature>
<organism evidence="6 7">
    <name type="scientific">Monosporascus cannonballus</name>
    <dbReference type="NCBI Taxonomy" id="155416"/>
    <lineage>
        <taxon>Eukaryota</taxon>
        <taxon>Fungi</taxon>
        <taxon>Dikarya</taxon>
        <taxon>Ascomycota</taxon>
        <taxon>Pezizomycotina</taxon>
        <taxon>Sordariomycetes</taxon>
        <taxon>Xylariomycetidae</taxon>
        <taxon>Xylariales</taxon>
        <taxon>Xylariales incertae sedis</taxon>
        <taxon>Monosporascus</taxon>
    </lineage>
</organism>
<dbReference type="Pfam" id="PF02187">
    <property type="entry name" value="GAS2"/>
    <property type="match status" value="1"/>
</dbReference>
<feature type="compositionally biased region" description="Polar residues" evidence="4">
    <location>
        <begin position="920"/>
        <end position="935"/>
    </location>
</feature>
<evidence type="ECO:0000256" key="4">
    <source>
        <dbReference type="SAM" id="MobiDB-lite"/>
    </source>
</evidence>
<protein>
    <recommendedName>
        <fullName evidence="5">GAR domain-containing protein</fullName>
    </recommendedName>
</protein>
<dbReference type="Proteomes" id="UP000294003">
    <property type="component" value="Unassembled WGS sequence"/>
</dbReference>
<reference evidence="6 7" key="1">
    <citation type="submission" date="2018-06" db="EMBL/GenBank/DDBJ databases">
        <title>Complete Genomes of Monosporascus.</title>
        <authorList>
            <person name="Robinson A.J."/>
            <person name="Natvig D.O."/>
        </authorList>
    </citation>
    <scope>NUCLEOTIDE SEQUENCE [LARGE SCALE GENOMIC DNA]</scope>
    <source>
        <strain evidence="6 7">CBS 609.92</strain>
    </source>
</reference>
<feature type="region of interest" description="Disordered" evidence="4">
    <location>
        <begin position="863"/>
        <end position="961"/>
    </location>
</feature>
<feature type="compositionally biased region" description="Polar residues" evidence="4">
    <location>
        <begin position="783"/>
        <end position="794"/>
    </location>
</feature>
<evidence type="ECO:0000256" key="1">
    <source>
        <dbReference type="ARBA" id="ARBA00004245"/>
    </source>
</evidence>
<feature type="region of interest" description="Disordered" evidence="4">
    <location>
        <begin position="730"/>
        <end position="801"/>
    </location>
</feature>
<dbReference type="Gene3D" id="3.30.920.20">
    <property type="entry name" value="Gas2-like domain"/>
    <property type="match status" value="1"/>
</dbReference>
<accession>A0ABY0GWX0</accession>
<keyword evidence="7" id="KW-1185">Reference proteome</keyword>
<feature type="compositionally biased region" description="Polar residues" evidence="4">
    <location>
        <begin position="689"/>
        <end position="699"/>
    </location>
</feature>
<evidence type="ECO:0000256" key="2">
    <source>
        <dbReference type="ARBA" id="ARBA00022490"/>
    </source>
</evidence>
<evidence type="ECO:0000259" key="5">
    <source>
        <dbReference type="PROSITE" id="PS51460"/>
    </source>
</evidence>
<feature type="region of interest" description="Disordered" evidence="4">
    <location>
        <begin position="357"/>
        <end position="395"/>
    </location>
</feature>
<comment type="subcellular location">
    <subcellularLocation>
        <location evidence="1">Cytoplasm</location>
        <location evidence="1">Cytoskeleton</location>
    </subcellularLocation>
</comment>
<evidence type="ECO:0000256" key="3">
    <source>
        <dbReference type="ARBA" id="ARBA00023212"/>
    </source>
</evidence>
<comment type="caution">
    <text evidence="6">The sequence shown here is derived from an EMBL/GenBank/DDBJ whole genome shotgun (WGS) entry which is preliminary data.</text>
</comment>
<dbReference type="InterPro" id="IPR036534">
    <property type="entry name" value="GAR_dom_sf"/>
</dbReference>
<feature type="region of interest" description="Disordered" evidence="4">
    <location>
        <begin position="600"/>
        <end position="704"/>
    </location>
</feature>
<keyword evidence="3" id="KW-0206">Cytoskeleton</keyword>
<evidence type="ECO:0000313" key="6">
    <source>
        <dbReference type="EMBL" id="RYO79366.1"/>
    </source>
</evidence>
<gene>
    <name evidence="6" type="ORF">DL762_008217</name>
</gene>